<dbReference type="InterPro" id="IPR004604">
    <property type="entry name" value="DNA_recomb/repair_RecN"/>
</dbReference>
<keyword evidence="6" id="KW-0067">ATP-binding</keyword>
<evidence type="ECO:0000256" key="3">
    <source>
        <dbReference type="ARBA" id="ARBA00021315"/>
    </source>
</evidence>
<dbReference type="NCBIfam" id="TIGR00634">
    <property type="entry name" value="recN"/>
    <property type="match status" value="1"/>
</dbReference>
<dbReference type="PIRSF" id="PIRSF003128">
    <property type="entry name" value="RecN"/>
    <property type="match status" value="1"/>
</dbReference>
<dbReference type="Gene3D" id="3.40.50.300">
    <property type="entry name" value="P-loop containing nucleotide triphosphate hydrolases"/>
    <property type="match status" value="2"/>
</dbReference>
<organism evidence="11 12">
    <name type="scientific">Faecalicatena acetigenes</name>
    <dbReference type="NCBI Taxonomy" id="2981790"/>
    <lineage>
        <taxon>Bacteria</taxon>
        <taxon>Bacillati</taxon>
        <taxon>Bacillota</taxon>
        <taxon>Clostridia</taxon>
        <taxon>Lachnospirales</taxon>
        <taxon>Lachnospiraceae</taxon>
        <taxon>Faecalicatena</taxon>
    </lineage>
</organism>
<keyword evidence="4" id="KW-0547">Nucleotide-binding</keyword>
<dbReference type="CDD" id="cd03241">
    <property type="entry name" value="ABC_RecN"/>
    <property type="match status" value="2"/>
</dbReference>
<dbReference type="PANTHER" id="PTHR11059">
    <property type="entry name" value="DNA REPAIR PROTEIN RECN"/>
    <property type="match status" value="1"/>
</dbReference>
<evidence type="ECO:0000256" key="6">
    <source>
        <dbReference type="ARBA" id="ARBA00022840"/>
    </source>
</evidence>
<evidence type="ECO:0000313" key="11">
    <source>
        <dbReference type="EMBL" id="MCU6748150.1"/>
    </source>
</evidence>
<evidence type="ECO:0000259" key="10">
    <source>
        <dbReference type="Pfam" id="PF02463"/>
    </source>
</evidence>
<keyword evidence="12" id="KW-1185">Reference proteome</keyword>
<keyword evidence="7 9" id="KW-0234">DNA repair</keyword>
<comment type="function">
    <text evidence="1 9">May be involved in recombinational repair of damaged DNA.</text>
</comment>
<dbReference type="SUPFAM" id="SSF52540">
    <property type="entry name" value="P-loop containing nucleoside triphosphate hydrolases"/>
    <property type="match status" value="1"/>
</dbReference>
<evidence type="ECO:0000256" key="7">
    <source>
        <dbReference type="ARBA" id="ARBA00023204"/>
    </source>
</evidence>
<dbReference type="Proteomes" id="UP001652394">
    <property type="component" value="Unassembled WGS sequence"/>
</dbReference>
<comment type="caution">
    <text evidence="11">The sequence shown here is derived from an EMBL/GenBank/DDBJ whole genome shotgun (WGS) entry which is preliminary data.</text>
</comment>
<name>A0ABT2TCZ1_9FIRM</name>
<evidence type="ECO:0000256" key="9">
    <source>
        <dbReference type="PIRNR" id="PIRNR003128"/>
    </source>
</evidence>
<feature type="domain" description="RecF/RecN/SMC N-terminal" evidence="10">
    <location>
        <begin position="2"/>
        <end position="507"/>
    </location>
</feature>
<dbReference type="InterPro" id="IPR003395">
    <property type="entry name" value="RecF/RecN/SMC_N"/>
</dbReference>
<evidence type="ECO:0000256" key="2">
    <source>
        <dbReference type="ARBA" id="ARBA00009441"/>
    </source>
</evidence>
<dbReference type="EMBL" id="JAOQJX010000017">
    <property type="protein sequence ID" value="MCU6748150.1"/>
    <property type="molecule type" value="Genomic_DNA"/>
</dbReference>
<evidence type="ECO:0000256" key="4">
    <source>
        <dbReference type="ARBA" id="ARBA00022741"/>
    </source>
</evidence>
<evidence type="ECO:0000256" key="1">
    <source>
        <dbReference type="ARBA" id="ARBA00003618"/>
    </source>
</evidence>
<gene>
    <name evidence="11" type="primary">recN</name>
    <name evidence="11" type="ORF">OCV51_10885</name>
</gene>
<dbReference type="PANTHER" id="PTHR11059:SF0">
    <property type="entry name" value="DNA REPAIR PROTEIN RECN"/>
    <property type="match status" value="1"/>
</dbReference>
<protein>
    <recommendedName>
        <fullName evidence="3 9">DNA repair protein RecN</fullName>
    </recommendedName>
    <alternativeName>
        <fullName evidence="8 9">Recombination protein N</fullName>
    </alternativeName>
</protein>
<sequence length="564" mass="63456">MLQNLYVKNLALIDEAEVTFQPGLNILTGETGAGKSILLGSVNLALGGRYSGDILRNGAKAGVVELTFSVEDENLQKQLEAYDVFPEEGMLTLSRKLMEGRSVSRVNGETVSKNVLKNVASLLIDIHGQHEHQTLLNKKNHLVLLDMYAKEETDGLKKKAEQAFRDYKMCRKKLEESSLNEEERRKEMSLAQFEVSEIEEASLREGEDEELETLYRRMVKSRKLKEGITEAYQYTSADEINNASTLLSRAIRALSEAADCDEKGGQLYEQILEIDSLLNDFNRELSDYAKSFDFSEEEFYETETRLNLLNHLKSKYGSTIQEILTYYDGKVQRLKELEDYDAYILKLEQQAEESEIKLKKICECLHTVREKAAKGFAQEIKKQLADLNFMDNQFEIRLSDLGHYTESGRDDAEIYIAVNPGEALRPLSLVASGGELSRIMLAVKTVLADEEDTPTLIFDEIDTGISGITAGKVAEKMQVIGKNRQVICITHLPQIAAAADSHFLIEKTAESGKTRTQIRSLDKEESIKELARILGGANVTDSILDSAKELKELAASERKYQCEK</sequence>
<dbReference type="RefSeq" id="WP_059069723.1">
    <property type="nucleotide sequence ID" value="NZ_JAOQJX010000017.1"/>
</dbReference>
<accession>A0ABT2TCZ1</accession>
<proteinExistence type="inferred from homology"/>
<evidence type="ECO:0000256" key="8">
    <source>
        <dbReference type="ARBA" id="ARBA00033408"/>
    </source>
</evidence>
<evidence type="ECO:0000313" key="12">
    <source>
        <dbReference type="Proteomes" id="UP001652394"/>
    </source>
</evidence>
<comment type="similarity">
    <text evidence="2 9">Belongs to the RecN family.</text>
</comment>
<keyword evidence="5 9" id="KW-0227">DNA damage</keyword>
<evidence type="ECO:0000256" key="5">
    <source>
        <dbReference type="ARBA" id="ARBA00022763"/>
    </source>
</evidence>
<dbReference type="Pfam" id="PF02463">
    <property type="entry name" value="SMC_N"/>
    <property type="match status" value="1"/>
</dbReference>
<dbReference type="InterPro" id="IPR027417">
    <property type="entry name" value="P-loop_NTPase"/>
</dbReference>
<reference evidence="11 12" key="1">
    <citation type="journal article" date="2021" name="ISME Commun">
        <title>Automated analysis of genomic sequences facilitates high-throughput and comprehensive description of bacteria.</title>
        <authorList>
            <person name="Hitch T.C.A."/>
        </authorList>
    </citation>
    <scope>NUCLEOTIDE SEQUENCE [LARGE SCALE GENOMIC DNA]</scope>
    <source>
        <strain evidence="11 12">H2_18</strain>
    </source>
</reference>